<dbReference type="InterPro" id="IPR009057">
    <property type="entry name" value="Homeodomain-like_sf"/>
</dbReference>
<dbReference type="EMBL" id="JBHSTI010000008">
    <property type="protein sequence ID" value="MFC6237026.1"/>
    <property type="molecule type" value="Genomic_DNA"/>
</dbReference>
<accession>A0ABW1SX97</accession>
<dbReference type="Pfam" id="PF17754">
    <property type="entry name" value="TetR_C_14"/>
    <property type="match status" value="1"/>
</dbReference>
<dbReference type="PROSITE" id="PS50977">
    <property type="entry name" value="HTH_TETR_2"/>
    <property type="match status" value="1"/>
</dbReference>
<dbReference type="InterPro" id="IPR001647">
    <property type="entry name" value="HTH_TetR"/>
</dbReference>
<dbReference type="Gene3D" id="1.10.357.10">
    <property type="entry name" value="Tetracycline Repressor, domain 2"/>
    <property type="match status" value="1"/>
</dbReference>
<protein>
    <submittedName>
        <fullName evidence="4">TetR/AcrR family transcriptional regulator</fullName>
    </submittedName>
</protein>
<evidence type="ECO:0000313" key="4">
    <source>
        <dbReference type="EMBL" id="MFC6237026.1"/>
    </source>
</evidence>
<keyword evidence="5" id="KW-1185">Reference proteome</keyword>
<feature type="DNA-binding region" description="H-T-H motif" evidence="2">
    <location>
        <begin position="35"/>
        <end position="54"/>
    </location>
</feature>
<name>A0ABW1SX97_9ACTN</name>
<comment type="caution">
    <text evidence="4">The sequence shown here is derived from an EMBL/GenBank/DDBJ whole genome shotgun (WGS) entry which is preliminary data.</text>
</comment>
<dbReference type="InterPro" id="IPR041347">
    <property type="entry name" value="MftR_C"/>
</dbReference>
<evidence type="ECO:0000256" key="1">
    <source>
        <dbReference type="ARBA" id="ARBA00023125"/>
    </source>
</evidence>
<dbReference type="RefSeq" id="WP_386764072.1">
    <property type="nucleotide sequence ID" value="NZ_JBHSTI010000008.1"/>
</dbReference>
<dbReference type="Pfam" id="PF00440">
    <property type="entry name" value="TetR_N"/>
    <property type="match status" value="1"/>
</dbReference>
<dbReference type="Proteomes" id="UP001596138">
    <property type="component" value="Unassembled WGS sequence"/>
</dbReference>
<dbReference type="SUPFAM" id="SSF46689">
    <property type="entry name" value="Homeodomain-like"/>
    <property type="match status" value="1"/>
</dbReference>
<sequence>MSAAASAAPAPGDARTRIEAAALDLFEQQGYAATTVEAIASAAGVARRTFFLHFPSKDAVVFLHHEELSGRVAALLDASTDSAAVPAMCQAVRMVFGHYVEEPEIALRRYRIVKDVPELRAREIAWVQRYRVLFARFLHSRLDERPFGALEAEAMAGSFAAVHNHMLRRWLKDDLGPDPMGEFDTALAWLSSSFDTATRGGAPRRLVVAVFDEGTDPREILAQVEQATSR</sequence>
<evidence type="ECO:0000313" key="5">
    <source>
        <dbReference type="Proteomes" id="UP001596138"/>
    </source>
</evidence>
<dbReference type="PRINTS" id="PR00455">
    <property type="entry name" value="HTHTETR"/>
</dbReference>
<proteinExistence type="predicted"/>
<organism evidence="4 5">
    <name type="scientific">Longivirga aurantiaca</name>
    <dbReference type="NCBI Taxonomy" id="1837743"/>
    <lineage>
        <taxon>Bacteria</taxon>
        <taxon>Bacillati</taxon>
        <taxon>Actinomycetota</taxon>
        <taxon>Actinomycetes</taxon>
        <taxon>Sporichthyales</taxon>
        <taxon>Sporichthyaceae</taxon>
        <taxon>Longivirga</taxon>
    </lineage>
</organism>
<dbReference type="PROSITE" id="PS01081">
    <property type="entry name" value="HTH_TETR_1"/>
    <property type="match status" value="1"/>
</dbReference>
<dbReference type="InterPro" id="IPR050109">
    <property type="entry name" value="HTH-type_TetR-like_transc_reg"/>
</dbReference>
<dbReference type="PANTHER" id="PTHR30055:SF226">
    <property type="entry name" value="HTH-TYPE TRANSCRIPTIONAL REGULATOR PKSA"/>
    <property type="match status" value="1"/>
</dbReference>
<gene>
    <name evidence="4" type="ORF">ACFQGU_04000</name>
</gene>
<dbReference type="Gene3D" id="1.10.10.60">
    <property type="entry name" value="Homeodomain-like"/>
    <property type="match status" value="1"/>
</dbReference>
<feature type="domain" description="HTH tetR-type" evidence="3">
    <location>
        <begin position="12"/>
        <end position="72"/>
    </location>
</feature>
<dbReference type="PANTHER" id="PTHR30055">
    <property type="entry name" value="HTH-TYPE TRANSCRIPTIONAL REGULATOR RUTR"/>
    <property type="match status" value="1"/>
</dbReference>
<keyword evidence="1 2" id="KW-0238">DNA-binding</keyword>
<dbReference type="InterPro" id="IPR023772">
    <property type="entry name" value="DNA-bd_HTH_TetR-type_CS"/>
</dbReference>
<reference evidence="5" key="1">
    <citation type="journal article" date="2019" name="Int. J. Syst. Evol. Microbiol.">
        <title>The Global Catalogue of Microorganisms (GCM) 10K type strain sequencing project: providing services to taxonomists for standard genome sequencing and annotation.</title>
        <authorList>
            <consortium name="The Broad Institute Genomics Platform"/>
            <consortium name="The Broad Institute Genome Sequencing Center for Infectious Disease"/>
            <person name="Wu L."/>
            <person name="Ma J."/>
        </authorList>
    </citation>
    <scope>NUCLEOTIDE SEQUENCE [LARGE SCALE GENOMIC DNA]</scope>
    <source>
        <strain evidence="5">CGMCC 4.7317</strain>
    </source>
</reference>
<evidence type="ECO:0000259" key="3">
    <source>
        <dbReference type="PROSITE" id="PS50977"/>
    </source>
</evidence>
<evidence type="ECO:0000256" key="2">
    <source>
        <dbReference type="PROSITE-ProRule" id="PRU00335"/>
    </source>
</evidence>